<feature type="domain" description="Putative zinc-finger" evidence="3">
    <location>
        <begin position="3"/>
        <end position="36"/>
    </location>
</feature>
<keyword evidence="1" id="KW-0732">Signal</keyword>
<dbReference type="Proteomes" id="UP000178086">
    <property type="component" value="Unassembled WGS sequence"/>
</dbReference>
<keyword evidence="2" id="KW-0472">Membrane</keyword>
<dbReference type="PANTHER" id="PTHR35038">
    <property type="entry name" value="DISSIMILATORY SULFITE REDUCTASE SIRA"/>
    <property type="match status" value="1"/>
</dbReference>
<proteinExistence type="predicted"/>
<reference evidence="4 5" key="1">
    <citation type="journal article" date="2016" name="Nat. Commun.">
        <title>Thousands of microbial genomes shed light on interconnected biogeochemical processes in an aquifer system.</title>
        <authorList>
            <person name="Anantharaman K."/>
            <person name="Brown C.T."/>
            <person name="Hug L.A."/>
            <person name="Sharon I."/>
            <person name="Castelle C.J."/>
            <person name="Probst A.J."/>
            <person name="Thomas B.C."/>
            <person name="Singh A."/>
            <person name="Wilkins M.J."/>
            <person name="Karaoz U."/>
            <person name="Brodie E.L."/>
            <person name="Williams K.H."/>
            <person name="Hubbard S.S."/>
            <person name="Banfield J.F."/>
        </authorList>
    </citation>
    <scope>NUCLEOTIDE SEQUENCE [LARGE SCALE GENOMIC DNA]</scope>
</reference>
<dbReference type="InterPro" id="IPR041916">
    <property type="entry name" value="Anti_sigma_zinc_sf"/>
</dbReference>
<dbReference type="Gene3D" id="1.10.1130.10">
    <property type="entry name" value="Flavocytochrome C3, Chain A"/>
    <property type="match status" value="1"/>
</dbReference>
<protein>
    <recommendedName>
        <fullName evidence="3">Putative zinc-finger domain-containing protein</fullName>
    </recommendedName>
</protein>
<dbReference type="EMBL" id="MELI01000100">
    <property type="protein sequence ID" value="OFW32305.1"/>
    <property type="molecule type" value="Genomic_DNA"/>
</dbReference>
<dbReference type="Gene3D" id="1.10.10.1320">
    <property type="entry name" value="Anti-sigma factor, zinc-finger domain"/>
    <property type="match status" value="1"/>
</dbReference>
<evidence type="ECO:0000256" key="2">
    <source>
        <dbReference type="SAM" id="Phobius"/>
    </source>
</evidence>
<comment type="caution">
    <text evidence="4">The sequence shown here is derived from an EMBL/GenBank/DDBJ whole genome shotgun (WGS) entry which is preliminary data.</text>
</comment>
<dbReference type="InterPro" id="IPR027383">
    <property type="entry name" value="Znf_put"/>
</dbReference>
<dbReference type="InterPro" id="IPR036280">
    <property type="entry name" value="Multihaem_cyt_sf"/>
</dbReference>
<evidence type="ECO:0000256" key="1">
    <source>
        <dbReference type="ARBA" id="ARBA00022729"/>
    </source>
</evidence>
<feature type="transmembrane region" description="Helical" evidence="2">
    <location>
        <begin position="91"/>
        <end position="117"/>
    </location>
</feature>
<dbReference type="PANTHER" id="PTHR35038:SF6">
    <property type="entry name" value="SURFACE LOCALIZED DECAHEME CYTOCHROME C LIPOPROTEIN"/>
    <property type="match status" value="1"/>
</dbReference>
<keyword evidence="2" id="KW-0812">Transmembrane</keyword>
<dbReference type="SUPFAM" id="SSF48695">
    <property type="entry name" value="Multiheme cytochromes"/>
    <property type="match status" value="1"/>
</dbReference>
<organism evidence="4 5">
    <name type="scientific">Candidatus Aquicultor primus</name>
    <dbReference type="NCBI Taxonomy" id="1797195"/>
    <lineage>
        <taxon>Bacteria</taxon>
        <taxon>Bacillati</taxon>
        <taxon>Actinomycetota</taxon>
        <taxon>Candidatus Aquicultoria</taxon>
        <taxon>Candidatus Aquicultorales</taxon>
        <taxon>Candidatus Aquicultoraceae</taxon>
        <taxon>Candidatus Aquicultor</taxon>
    </lineage>
</organism>
<dbReference type="InterPro" id="IPR051829">
    <property type="entry name" value="Multiheme_Cytochr_ET"/>
</dbReference>
<evidence type="ECO:0000259" key="3">
    <source>
        <dbReference type="Pfam" id="PF13490"/>
    </source>
</evidence>
<gene>
    <name evidence="4" type="ORF">A2074_02560</name>
</gene>
<dbReference type="AlphaFoldDB" id="A0A1F2UMT3"/>
<name>A0A1F2UMT3_9ACTN</name>
<accession>A0A1F2UMT3</accession>
<keyword evidence="2" id="KW-1133">Transmembrane helix</keyword>
<dbReference type="Pfam" id="PF13490">
    <property type="entry name" value="zf-HC2"/>
    <property type="match status" value="1"/>
</dbReference>
<dbReference type="GO" id="GO:0016491">
    <property type="term" value="F:oxidoreductase activity"/>
    <property type="evidence" value="ECO:0007669"/>
    <property type="project" value="TreeGrafter"/>
</dbReference>
<evidence type="ECO:0000313" key="5">
    <source>
        <dbReference type="Proteomes" id="UP000178086"/>
    </source>
</evidence>
<sequence length="515" mass="57239">MNCDDARRSLADYIDDQLSEDIRRSIEEHLATCDECSAILAESRGLPRFLLAIPPLLVPESVYRQIADKANRALNKTVGGRKFAPRGLERFTRLTALGLTAIVIAVTVAAFAFALMFDSRFEMLDIFNIRDLNAEQGQIADESAKNPTFEDLVLRAESAGPKAYDYLPRPEISVSGKHYAADALEQVAIEPIVVAFAQEYRDVEAKLYRDDIISEITAQATMLGLEKRVLRRSVETVLAETNDHALPSYIEKAFLNEEEVLLIVVNRTDVKSGRLLTGISVFAFDPATFSIVATWPRTPLSQAIELRNINPHKSLACIACHPNFEGSTKDLENAGWIQVAKRTCSQCHSHEKQHELYAKSVHGQLALSGRTGKRGVSAPACGNCHDAHATLASNKKPQTLAEMRTHAKNICGNCHKDYWESYNDYYHGKGYKAAAPDAPACWDCHGYHDVLPSRDPKSRVSAKNLPETCSRCHADADLTFVEYGKMVHGKKAEQGKSPVWQQFDRGLDALKELIR</sequence>
<evidence type="ECO:0000313" key="4">
    <source>
        <dbReference type="EMBL" id="OFW32305.1"/>
    </source>
</evidence>